<protein>
    <submittedName>
        <fullName evidence="1">Uncharacterized protein</fullName>
    </submittedName>
</protein>
<reference evidence="1 2" key="1">
    <citation type="submission" date="2021-01" db="EMBL/GenBank/DDBJ databases">
        <title>Whole genome shotgun sequence of Actinoplanes couchii NBRC 106145.</title>
        <authorList>
            <person name="Komaki H."/>
            <person name="Tamura T."/>
        </authorList>
    </citation>
    <scope>NUCLEOTIDE SEQUENCE [LARGE SCALE GENOMIC DNA]</scope>
    <source>
        <strain evidence="1 2">NBRC 106145</strain>
    </source>
</reference>
<accession>A0ABQ3XEL3</accession>
<comment type="caution">
    <text evidence="1">The sequence shown here is derived from an EMBL/GenBank/DDBJ whole genome shotgun (WGS) entry which is preliminary data.</text>
</comment>
<dbReference type="EMBL" id="BOMG01000064">
    <property type="protein sequence ID" value="GID56949.1"/>
    <property type="molecule type" value="Genomic_DNA"/>
</dbReference>
<evidence type="ECO:0000313" key="2">
    <source>
        <dbReference type="Proteomes" id="UP000612282"/>
    </source>
</evidence>
<name>A0ABQ3XEL3_9ACTN</name>
<proteinExistence type="predicted"/>
<organism evidence="1 2">
    <name type="scientific">Actinoplanes couchii</name>
    <dbReference type="NCBI Taxonomy" id="403638"/>
    <lineage>
        <taxon>Bacteria</taxon>
        <taxon>Bacillati</taxon>
        <taxon>Actinomycetota</taxon>
        <taxon>Actinomycetes</taxon>
        <taxon>Micromonosporales</taxon>
        <taxon>Micromonosporaceae</taxon>
        <taxon>Actinoplanes</taxon>
    </lineage>
</organism>
<keyword evidence="2" id="KW-1185">Reference proteome</keyword>
<gene>
    <name evidence="1" type="ORF">Aco03nite_053530</name>
</gene>
<sequence length="99" mass="10459">MLVVGQAQGPGQRTEQLGRRLAAPALLQPHDIIHRHAGEHRDLLTAQAGGAAVRAAGEADLGRADRLPAAAQEVGELFTLHQPMVLRRGGPIQGLALLR</sequence>
<evidence type="ECO:0000313" key="1">
    <source>
        <dbReference type="EMBL" id="GID56949.1"/>
    </source>
</evidence>
<dbReference type="Proteomes" id="UP000612282">
    <property type="component" value="Unassembled WGS sequence"/>
</dbReference>